<dbReference type="EMBL" id="LCDD01000053">
    <property type="protein sequence ID" value="KKS44869.1"/>
    <property type="molecule type" value="Genomic_DNA"/>
</dbReference>
<dbReference type="Proteomes" id="UP000034320">
    <property type="component" value="Unassembled WGS sequence"/>
</dbReference>
<organism evidence="1 2">
    <name type="scientific">Candidatus Gottesmanbacteria bacterium GW2011_GWA2_42_18</name>
    <dbReference type="NCBI Taxonomy" id="1618442"/>
    <lineage>
        <taxon>Bacteria</taxon>
        <taxon>Candidatus Gottesmaniibacteriota</taxon>
    </lineage>
</organism>
<evidence type="ECO:0000313" key="2">
    <source>
        <dbReference type="Proteomes" id="UP000034320"/>
    </source>
</evidence>
<dbReference type="AlphaFoldDB" id="A0A0G0Z8D3"/>
<gene>
    <name evidence="1" type="ORF">UV09_C0053G0002</name>
</gene>
<accession>A0A0G0Z8D3</accession>
<proteinExistence type="predicted"/>
<protein>
    <submittedName>
        <fullName evidence="1">Uncharacterized protein</fullName>
    </submittedName>
</protein>
<sequence length="84" mass="9473">MQLGLTLISISAKLYFGPSGTDEKTWEFFPLQPRKFWESPDVNRDERVKYAGSEESPSTLPVMAFGEKSQAALLSRGVIFYNPL</sequence>
<name>A0A0G0Z8D3_9BACT</name>
<evidence type="ECO:0000313" key="1">
    <source>
        <dbReference type="EMBL" id="KKS44869.1"/>
    </source>
</evidence>
<reference evidence="1 2" key="1">
    <citation type="journal article" date="2015" name="Nature">
        <title>rRNA introns, odd ribosomes, and small enigmatic genomes across a large radiation of phyla.</title>
        <authorList>
            <person name="Brown C.T."/>
            <person name="Hug L.A."/>
            <person name="Thomas B.C."/>
            <person name="Sharon I."/>
            <person name="Castelle C.J."/>
            <person name="Singh A."/>
            <person name="Wilkins M.J."/>
            <person name="Williams K.H."/>
            <person name="Banfield J.F."/>
        </authorList>
    </citation>
    <scope>NUCLEOTIDE SEQUENCE [LARGE SCALE GENOMIC DNA]</scope>
</reference>
<comment type="caution">
    <text evidence="1">The sequence shown here is derived from an EMBL/GenBank/DDBJ whole genome shotgun (WGS) entry which is preliminary data.</text>
</comment>